<gene>
    <name evidence="1" type="primary">Nfu_g_1_020767</name>
</gene>
<protein>
    <submittedName>
        <fullName evidence="1">Uncharacterized protein</fullName>
    </submittedName>
</protein>
<feature type="non-terminal residue" evidence="1">
    <location>
        <position position="1"/>
    </location>
</feature>
<name>A0A1A8FXJ5_9TELE</name>
<dbReference type="AlphaFoldDB" id="A0A1A8FXJ5"/>
<reference evidence="1" key="2">
    <citation type="submission" date="2016-06" db="EMBL/GenBank/DDBJ databases">
        <title>The genome of a short-lived fish provides insights into sex chromosome evolution and the genetic control of aging.</title>
        <authorList>
            <person name="Reichwald K."/>
            <person name="Felder M."/>
            <person name="Petzold A."/>
            <person name="Koch P."/>
            <person name="Groth M."/>
            <person name="Platzer M."/>
        </authorList>
    </citation>
    <scope>NUCLEOTIDE SEQUENCE</scope>
    <source>
        <tissue evidence="1">Brain</tissue>
    </source>
</reference>
<sequence length="113" mass="12799">SPALGSIISNQISDFPSPLLQRYATEKGSTVFDLCELEEGPRESEEAQEEEPTVVIQSKFFDSFPLYQDYVLPTVREEMCRLKDVASELIIPERFDGLTGNCRFELCESEPSE</sequence>
<dbReference type="EMBL" id="HAEB01016297">
    <property type="protein sequence ID" value="SBQ62824.1"/>
    <property type="molecule type" value="Transcribed_RNA"/>
</dbReference>
<reference evidence="1" key="1">
    <citation type="submission" date="2016-05" db="EMBL/GenBank/DDBJ databases">
        <authorList>
            <person name="Lavstsen T."/>
            <person name="Jespersen J.S."/>
        </authorList>
    </citation>
    <scope>NUCLEOTIDE SEQUENCE</scope>
    <source>
        <tissue evidence="1">Brain</tissue>
    </source>
</reference>
<accession>A0A1A8FXJ5</accession>
<organism evidence="1">
    <name type="scientific">Nothobranchius korthausae</name>
    <dbReference type="NCBI Taxonomy" id="1143690"/>
    <lineage>
        <taxon>Eukaryota</taxon>
        <taxon>Metazoa</taxon>
        <taxon>Chordata</taxon>
        <taxon>Craniata</taxon>
        <taxon>Vertebrata</taxon>
        <taxon>Euteleostomi</taxon>
        <taxon>Actinopterygii</taxon>
        <taxon>Neopterygii</taxon>
        <taxon>Teleostei</taxon>
        <taxon>Neoteleostei</taxon>
        <taxon>Acanthomorphata</taxon>
        <taxon>Ovalentaria</taxon>
        <taxon>Atherinomorphae</taxon>
        <taxon>Cyprinodontiformes</taxon>
        <taxon>Nothobranchiidae</taxon>
        <taxon>Nothobranchius</taxon>
    </lineage>
</organism>
<proteinExistence type="predicted"/>
<evidence type="ECO:0000313" key="1">
    <source>
        <dbReference type="EMBL" id="SBQ62824.1"/>
    </source>
</evidence>
<feature type="non-terminal residue" evidence="1">
    <location>
        <position position="113"/>
    </location>
</feature>